<evidence type="ECO:0000313" key="2">
    <source>
        <dbReference type="EMBL" id="KJA28993.1"/>
    </source>
</evidence>
<dbReference type="AlphaFoldDB" id="A0A0D2MY19"/>
<gene>
    <name evidence="2" type="ORF">HYPSUDRAFT_197108</name>
</gene>
<dbReference type="OMA" id="ALVCFTY"/>
<evidence type="ECO:0000256" key="1">
    <source>
        <dbReference type="SAM" id="MobiDB-lite"/>
    </source>
</evidence>
<feature type="compositionally biased region" description="Polar residues" evidence="1">
    <location>
        <begin position="355"/>
        <end position="364"/>
    </location>
</feature>
<dbReference type="Proteomes" id="UP000054270">
    <property type="component" value="Unassembled WGS sequence"/>
</dbReference>
<dbReference type="STRING" id="945553.A0A0D2MY19"/>
<accession>A0A0D2MY19</accession>
<feature type="region of interest" description="Disordered" evidence="1">
    <location>
        <begin position="35"/>
        <end position="173"/>
    </location>
</feature>
<feature type="compositionally biased region" description="Polar residues" evidence="1">
    <location>
        <begin position="1"/>
        <end position="10"/>
    </location>
</feature>
<feature type="region of interest" description="Disordered" evidence="1">
    <location>
        <begin position="1"/>
        <end position="21"/>
    </location>
</feature>
<feature type="region of interest" description="Disordered" evidence="1">
    <location>
        <begin position="351"/>
        <end position="390"/>
    </location>
</feature>
<dbReference type="OrthoDB" id="3238644at2759"/>
<organism evidence="2 3">
    <name type="scientific">Hypholoma sublateritium (strain FD-334 SS-4)</name>
    <dbReference type="NCBI Taxonomy" id="945553"/>
    <lineage>
        <taxon>Eukaryota</taxon>
        <taxon>Fungi</taxon>
        <taxon>Dikarya</taxon>
        <taxon>Basidiomycota</taxon>
        <taxon>Agaricomycotina</taxon>
        <taxon>Agaricomycetes</taxon>
        <taxon>Agaricomycetidae</taxon>
        <taxon>Agaricales</taxon>
        <taxon>Agaricineae</taxon>
        <taxon>Strophariaceae</taxon>
        <taxon>Hypholoma</taxon>
    </lineage>
</organism>
<name>A0A0D2MY19_HYPSF</name>
<protein>
    <submittedName>
        <fullName evidence="2">Uncharacterized protein</fullName>
    </submittedName>
</protein>
<proteinExistence type="predicted"/>
<evidence type="ECO:0000313" key="3">
    <source>
        <dbReference type="Proteomes" id="UP000054270"/>
    </source>
</evidence>
<dbReference type="EMBL" id="KN817520">
    <property type="protein sequence ID" value="KJA28993.1"/>
    <property type="molecule type" value="Genomic_DNA"/>
</dbReference>
<feature type="compositionally biased region" description="Pro residues" evidence="1">
    <location>
        <begin position="38"/>
        <end position="48"/>
    </location>
</feature>
<keyword evidence="3" id="KW-1185">Reference proteome</keyword>
<sequence length="572" mass="62746">MAPPSANSANGAVRAKKRRWTREQLLSQLKIIGDLEAPLPPSLPPSPPASRAASPAAGFKRKLDSSSDPDAVKRPRTNPAVDRVQNRRQPPPTHQSHQSHHQAPPQLPPPQPTPIPPTRQQPPPPSHFASRSEPCEDGEVREEPAVPVNLPARGPTVDVPIRRPKKGKVSQRHHDMLHDKYHSAGRMLKYSGDARFWSTYPPTHRDYKPLHDPPHPSSPYHKHGGVIARLELVDALVCFTYSIWNRDYARRSCNHDTWKTIEAFLVWCKQKWTTEEGISDAERAFLGLIWMIEGFIQGRKILYAVRGHLESDVDKVYESMSKKIATAAATAIEGDPVSAASFGILNGKAPPMLPSPSSANSTPVNRDDGTPNGSNSANRPTLAPSRQLPYTGSVPLKLMPQHLRDGSASIPAHVMNAMAAVTEPVNPTLLQSVKEVTSQYAASAYCITSSQSSLNLPILRRCFPNTWARMMYSNLNPTEEHEPDFEDEEGELFWPDQCITGEGIGWVCLMGKAMITEFGKSYGYKGLDGVVPKPKPPPSDDAPGPSTSTYSQSQPKSASGQNRPSTSSGPPR</sequence>
<feature type="compositionally biased region" description="Polar residues" evidence="1">
    <location>
        <begin position="547"/>
        <end position="572"/>
    </location>
</feature>
<feature type="compositionally biased region" description="Basic residues" evidence="1">
    <location>
        <begin position="162"/>
        <end position="171"/>
    </location>
</feature>
<feature type="compositionally biased region" description="Basic and acidic residues" evidence="1">
    <location>
        <begin position="61"/>
        <end position="73"/>
    </location>
</feature>
<reference evidence="3" key="1">
    <citation type="submission" date="2014-04" db="EMBL/GenBank/DDBJ databases">
        <title>Evolutionary Origins and Diversification of the Mycorrhizal Mutualists.</title>
        <authorList>
            <consortium name="DOE Joint Genome Institute"/>
            <consortium name="Mycorrhizal Genomics Consortium"/>
            <person name="Kohler A."/>
            <person name="Kuo A."/>
            <person name="Nagy L.G."/>
            <person name="Floudas D."/>
            <person name="Copeland A."/>
            <person name="Barry K.W."/>
            <person name="Cichocki N."/>
            <person name="Veneault-Fourrey C."/>
            <person name="LaButti K."/>
            <person name="Lindquist E.A."/>
            <person name="Lipzen A."/>
            <person name="Lundell T."/>
            <person name="Morin E."/>
            <person name="Murat C."/>
            <person name="Riley R."/>
            <person name="Ohm R."/>
            <person name="Sun H."/>
            <person name="Tunlid A."/>
            <person name="Henrissat B."/>
            <person name="Grigoriev I.V."/>
            <person name="Hibbett D.S."/>
            <person name="Martin F."/>
        </authorList>
    </citation>
    <scope>NUCLEOTIDE SEQUENCE [LARGE SCALE GENOMIC DNA]</scope>
    <source>
        <strain evidence="3">FD-334 SS-4</strain>
    </source>
</reference>
<feature type="region of interest" description="Disordered" evidence="1">
    <location>
        <begin position="527"/>
        <end position="572"/>
    </location>
</feature>
<feature type="compositionally biased region" description="Pro residues" evidence="1">
    <location>
        <begin position="105"/>
        <end position="126"/>
    </location>
</feature>